<reference evidence="2 3" key="1">
    <citation type="journal article" date="2024" name="G3 (Bethesda)">
        <title>Genome assembly of Hibiscus sabdariffa L. provides insights into metabolisms of medicinal natural products.</title>
        <authorList>
            <person name="Kim T."/>
        </authorList>
    </citation>
    <scope>NUCLEOTIDE SEQUENCE [LARGE SCALE GENOMIC DNA]</scope>
    <source>
        <strain evidence="2">TK-2024</strain>
        <tissue evidence="2">Old leaves</tissue>
    </source>
</reference>
<dbReference type="Proteomes" id="UP001396334">
    <property type="component" value="Unassembled WGS sequence"/>
</dbReference>
<keyword evidence="1" id="KW-1133">Transmembrane helix</keyword>
<dbReference type="Pfam" id="PF20100">
    <property type="entry name" value="DUF6490"/>
    <property type="match status" value="1"/>
</dbReference>
<dbReference type="PANTHER" id="PTHR46610:SF20">
    <property type="entry name" value="OS05G0181300 PROTEIN"/>
    <property type="match status" value="1"/>
</dbReference>
<evidence type="ECO:0000256" key="1">
    <source>
        <dbReference type="SAM" id="Phobius"/>
    </source>
</evidence>
<evidence type="ECO:0000313" key="2">
    <source>
        <dbReference type="EMBL" id="KAK9039510.1"/>
    </source>
</evidence>
<dbReference type="EMBL" id="JBBPBN010000004">
    <property type="protein sequence ID" value="KAK9039510.1"/>
    <property type="molecule type" value="Genomic_DNA"/>
</dbReference>
<dbReference type="InterPro" id="IPR045501">
    <property type="entry name" value="DUF6490"/>
</dbReference>
<keyword evidence="3" id="KW-1185">Reference proteome</keyword>
<keyword evidence="1" id="KW-0812">Transmembrane</keyword>
<feature type="transmembrane region" description="Helical" evidence="1">
    <location>
        <begin position="24"/>
        <end position="45"/>
    </location>
</feature>
<proteinExistence type="predicted"/>
<feature type="transmembrane region" description="Helical" evidence="1">
    <location>
        <begin position="115"/>
        <end position="137"/>
    </location>
</feature>
<organism evidence="2 3">
    <name type="scientific">Hibiscus sabdariffa</name>
    <name type="common">roselle</name>
    <dbReference type="NCBI Taxonomy" id="183260"/>
    <lineage>
        <taxon>Eukaryota</taxon>
        <taxon>Viridiplantae</taxon>
        <taxon>Streptophyta</taxon>
        <taxon>Embryophyta</taxon>
        <taxon>Tracheophyta</taxon>
        <taxon>Spermatophyta</taxon>
        <taxon>Magnoliopsida</taxon>
        <taxon>eudicotyledons</taxon>
        <taxon>Gunneridae</taxon>
        <taxon>Pentapetalae</taxon>
        <taxon>rosids</taxon>
        <taxon>malvids</taxon>
        <taxon>Malvales</taxon>
        <taxon>Malvaceae</taxon>
        <taxon>Malvoideae</taxon>
        <taxon>Hibiscus</taxon>
    </lineage>
</organism>
<accession>A0ABR2TPV6</accession>
<protein>
    <submittedName>
        <fullName evidence="2">Uncharacterized protein</fullName>
    </submittedName>
</protein>
<dbReference type="PANTHER" id="PTHR46610">
    <property type="entry name" value="OS05G0181300 PROTEIN"/>
    <property type="match status" value="1"/>
</dbReference>
<gene>
    <name evidence="2" type="ORF">V6N11_014709</name>
</gene>
<feature type="transmembrane region" description="Helical" evidence="1">
    <location>
        <begin position="51"/>
        <end position="70"/>
    </location>
</feature>
<keyword evidence="1" id="KW-0472">Membrane</keyword>
<comment type="caution">
    <text evidence="2">The sequence shown here is derived from an EMBL/GenBank/DDBJ whole genome shotgun (WGS) entry which is preliminary data.</text>
</comment>
<evidence type="ECO:0000313" key="3">
    <source>
        <dbReference type="Proteomes" id="UP001396334"/>
    </source>
</evidence>
<name>A0ABR2TPV6_9ROSI</name>
<sequence>MQQATNTGENQTTIPPPANPEIPIFLPAIAYFYLTFNSMSTIYQAYGHGDFPMVAFVAFVYFGHFCLIHCMKQLQDLAPTDTSPRKHFLKSVIWVLSSGILFGFAHQLSTFVHPVAAVFVFATAVSTSYFLFFLYFVHDCHLQPSETPRAVSSFGFRIEVFRVSPPSPCTSKVKNEGKVTRGVVPGLENV</sequence>
<feature type="transmembrane region" description="Helical" evidence="1">
    <location>
        <begin position="91"/>
        <end position="109"/>
    </location>
</feature>